<reference evidence="1" key="1">
    <citation type="submission" date="2019-08" db="EMBL/GenBank/DDBJ databases">
        <authorList>
            <person name="Kucharzyk K."/>
            <person name="Murdoch R.W."/>
            <person name="Higgins S."/>
            <person name="Loffler F."/>
        </authorList>
    </citation>
    <scope>NUCLEOTIDE SEQUENCE</scope>
</reference>
<comment type="caution">
    <text evidence="1">The sequence shown here is derived from an EMBL/GenBank/DDBJ whole genome shotgun (WGS) entry which is preliminary data.</text>
</comment>
<name>A0A645JPZ9_9ZZZZ</name>
<gene>
    <name evidence="1" type="ORF">SDC9_209371</name>
</gene>
<protein>
    <submittedName>
        <fullName evidence="1">Uncharacterized protein</fullName>
    </submittedName>
</protein>
<sequence length="79" mass="9096">MIVVHLLVKWTLRRLLVVLAMESEQVLIQPQVMAQGKAIQVVKRPLPVKWTLKKLLVVLAMVLIQEIHQLNRVQVQPVC</sequence>
<dbReference type="EMBL" id="VSSQ01138503">
    <property type="protein sequence ID" value="MPN61633.1"/>
    <property type="molecule type" value="Genomic_DNA"/>
</dbReference>
<organism evidence="1">
    <name type="scientific">bioreactor metagenome</name>
    <dbReference type="NCBI Taxonomy" id="1076179"/>
    <lineage>
        <taxon>unclassified sequences</taxon>
        <taxon>metagenomes</taxon>
        <taxon>ecological metagenomes</taxon>
    </lineage>
</organism>
<evidence type="ECO:0000313" key="1">
    <source>
        <dbReference type="EMBL" id="MPN61633.1"/>
    </source>
</evidence>
<dbReference type="AlphaFoldDB" id="A0A645JPZ9"/>
<accession>A0A645JPZ9</accession>
<proteinExistence type="predicted"/>